<name>A0A5B7HRM9_PORTR</name>
<evidence type="ECO:0000313" key="2">
    <source>
        <dbReference type="Proteomes" id="UP000324222"/>
    </source>
</evidence>
<accession>A0A5B7HRM9</accession>
<organism evidence="1 2">
    <name type="scientific">Portunus trituberculatus</name>
    <name type="common">Swimming crab</name>
    <name type="synonym">Neptunus trituberculatus</name>
    <dbReference type="NCBI Taxonomy" id="210409"/>
    <lineage>
        <taxon>Eukaryota</taxon>
        <taxon>Metazoa</taxon>
        <taxon>Ecdysozoa</taxon>
        <taxon>Arthropoda</taxon>
        <taxon>Crustacea</taxon>
        <taxon>Multicrustacea</taxon>
        <taxon>Malacostraca</taxon>
        <taxon>Eumalacostraca</taxon>
        <taxon>Eucarida</taxon>
        <taxon>Decapoda</taxon>
        <taxon>Pleocyemata</taxon>
        <taxon>Brachyura</taxon>
        <taxon>Eubrachyura</taxon>
        <taxon>Portunoidea</taxon>
        <taxon>Portunidae</taxon>
        <taxon>Portuninae</taxon>
        <taxon>Portunus</taxon>
    </lineage>
</organism>
<dbReference type="AlphaFoldDB" id="A0A5B7HRM9"/>
<gene>
    <name evidence="1" type="ORF">E2C01_065635</name>
</gene>
<sequence length="80" mass="9509">MFNGFMHVLVYEGRCEAHRSTLTLALPTTTPLLHHIPYRQHLENPFGASHVTSWKRNDQHSQKEQFQRIQYRCGDSKPFW</sequence>
<dbReference type="EMBL" id="VSRR010032741">
    <property type="protein sequence ID" value="MPC71358.1"/>
    <property type="molecule type" value="Genomic_DNA"/>
</dbReference>
<evidence type="ECO:0000313" key="1">
    <source>
        <dbReference type="EMBL" id="MPC71358.1"/>
    </source>
</evidence>
<comment type="caution">
    <text evidence="1">The sequence shown here is derived from an EMBL/GenBank/DDBJ whole genome shotgun (WGS) entry which is preliminary data.</text>
</comment>
<proteinExistence type="predicted"/>
<protein>
    <submittedName>
        <fullName evidence="1">Uncharacterized protein</fullName>
    </submittedName>
</protein>
<dbReference type="Proteomes" id="UP000324222">
    <property type="component" value="Unassembled WGS sequence"/>
</dbReference>
<reference evidence="1 2" key="1">
    <citation type="submission" date="2019-05" db="EMBL/GenBank/DDBJ databases">
        <title>Another draft genome of Portunus trituberculatus and its Hox gene families provides insights of decapod evolution.</title>
        <authorList>
            <person name="Jeong J.-H."/>
            <person name="Song I."/>
            <person name="Kim S."/>
            <person name="Choi T."/>
            <person name="Kim D."/>
            <person name="Ryu S."/>
            <person name="Kim W."/>
        </authorList>
    </citation>
    <scope>NUCLEOTIDE SEQUENCE [LARGE SCALE GENOMIC DNA]</scope>
    <source>
        <tissue evidence="1">Muscle</tissue>
    </source>
</reference>
<keyword evidence="2" id="KW-1185">Reference proteome</keyword>